<keyword evidence="2" id="KW-1185">Reference proteome</keyword>
<gene>
    <name evidence="1" type="ORF">SNAT2548_LOCUS13142</name>
</gene>
<dbReference type="EMBL" id="CAJNDS010001349">
    <property type="protein sequence ID" value="CAE7256353.1"/>
    <property type="molecule type" value="Genomic_DNA"/>
</dbReference>
<organism evidence="1 2">
    <name type="scientific">Symbiodinium natans</name>
    <dbReference type="NCBI Taxonomy" id="878477"/>
    <lineage>
        <taxon>Eukaryota</taxon>
        <taxon>Sar</taxon>
        <taxon>Alveolata</taxon>
        <taxon>Dinophyceae</taxon>
        <taxon>Suessiales</taxon>
        <taxon>Symbiodiniaceae</taxon>
        <taxon>Symbiodinium</taxon>
    </lineage>
</organism>
<accession>A0A812MDG3</accession>
<proteinExistence type="predicted"/>
<sequence>DLHPGRAHEVHCEVRGHPVLLLNCYQYTKQRGMTEQDHYATQSKVLSSLGKSLSNLSQRTVPVLAGDFNSTLTNSERRRMESLFTLMRSTSFFSNMPRPSNRGTQEQAPQTRLRQHNLCGGFITIGRLH</sequence>
<protein>
    <recommendedName>
        <fullName evidence="3">Endonuclease/exonuclease/phosphatase domain-containing protein</fullName>
    </recommendedName>
</protein>
<name>A0A812MDG3_9DINO</name>
<evidence type="ECO:0000313" key="1">
    <source>
        <dbReference type="EMBL" id="CAE7256353.1"/>
    </source>
</evidence>
<evidence type="ECO:0000313" key="2">
    <source>
        <dbReference type="Proteomes" id="UP000604046"/>
    </source>
</evidence>
<dbReference type="AlphaFoldDB" id="A0A812MDG3"/>
<dbReference type="SUPFAM" id="SSF56219">
    <property type="entry name" value="DNase I-like"/>
    <property type="match status" value="1"/>
</dbReference>
<reference evidence="1" key="1">
    <citation type="submission" date="2021-02" db="EMBL/GenBank/DDBJ databases">
        <authorList>
            <person name="Dougan E. K."/>
            <person name="Rhodes N."/>
            <person name="Thang M."/>
            <person name="Chan C."/>
        </authorList>
    </citation>
    <scope>NUCLEOTIDE SEQUENCE</scope>
</reference>
<feature type="non-terminal residue" evidence="1">
    <location>
        <position position="1"/>
    </location>
</feature>
<comment type="caution">
    <text evidence="1">The sequence shown here is derived from an EMBL/GenBank/DDBJ whole genome shotgun (WGS) entry which is preliminary data.</text>
</comment>
<dbReference type="InterPro" id="IPR036691">
    <property type="entry name" value="Endo/exonu/phosph_ase_sf"/>
</dbReference>
<evidence type="ECO:0008006" key="3">
    <source>
        <dbReference type="Google" id="ProtNLM"/>
    </source>
</evidence>
<dbReference type="Proteomes" id="UP000604046">
    <property type="component" value="Unassembled WGS sequence"/>
</dbReference>